<dbReference type="InterPro" id="IPR013154">
    <property type="entry name" value="ADH-like_N"/>
</dbReference>
<dbReference type="OrthoDB" id="9769198at2"/>
<name>A0A3G1KR47_FORW1</name>
<dbReference type="InterPro" id="IPR036291">
    <property type="entry name" value="NAD(P)-bd_dom_sf"/>
</dbReference>
<comment type="similarity">
    <text evidence="6">Belongs to the zinc-containing alcohol dehydrogenase family.</text>
</comment>
<sequence length="367" mass="40305">MRTSRAAILKGLNQPFEIEEVVWDDPRDDEVAVKVVVSGLCHSDWHCINGDYDVQFPILAGHEGVGIVEAVGKNVTKVQPGDHIVMSWMASCGVCPWCVKGQGQLCDRGEHLMDGARDDGSFRVHMKDGRDCWQLSFLGTFSDYIVTNEKCCIKVDPSLPLDKIPVVGCRIPTGWGAVVHTAQAHHGCTALVVGLGGVGMNVIQGLKSVNANVIIAADIHDKEKWAREFGATHYIDASKQDVVEEVYKITGIGVDYSFDCIGLGEVQAQCVKAIHKGGHAVFVGVAPITQTHVELNTWKMTLYQQRISGTCYGGRSPFELVPQMIEMYKAGQIKFDELITKEYTLDQINEGYADMFAGKNICGIIRY</sequence>
<dbReference type="Proteomes" id="UP000323521">
    <property type="component" value="Chromosome"/>
</dbReference>
<keyword evidence="3 6" id="KW-0862">Zinc</keyword>
<evidence type="ECO:0000259" key="7">
    <source>
        <dbReference type="SMART" id="SM00829"/>
    </source>
</evidence>
<reference evidence="8 9" key="1">
    <citation type="submission" date="2016-10" db="EMBL/GenBank/DDBJ databases">
        <title>Complete Genome Sequence of Peptococcaceae strain DCMF.</title>
        <authorList>
            <person name="Edwards R.J."/>
            <person name="Holland S.I."/>
            <person name="Deshpande N.P."/>
            <person name="Wong Y.K."/>
            <person name="Ertan H."/>
            <person name="Manefield M."/>
            <person name="Russell T.L."/>
            <person name="Lee M.J."/>
        </authorList>
    </citation>
    <scope>NUCLEOTIDE SEQUENCE [LARGE SCALE GENOMIC DNA]</scope>
    <source>
        <strain evidence="8 9">DCMF</strain>
    </source>
</reference>
<evidence type="ECO:0000313" key="8">
    <source>
        <dbReference type="EMBL" id="ATW24931.1"/>
    </source>
</evidence>
<dbReference type="SUPFAM" id="SSF51735">
    <property type="entry name" value="NAD(P)-binding Rossmann-fold domains"/>
    <property type="match status" value="1"/>
</dbReference>
<dbReference type="PANTHER" id="PTHR43880">
    <property type="entry name" value="ALCOHOL DEHYDROGENASE"/>
    <property type="match status" value="1"/>
</dbReference>
<proteinExistence type="inferred from homology"/>
<dbReference type="AlphaFoldDB" id="A0A3G1KR47"/>
<dbReference type="InterPro" id="IPR020843">
    <property type="entry name" value="ER"/>
</dbReference>
<comment type="cofactor">
    <cofactor evidence="1 6">
        <name>Zn(2+)</name>
        <dbReference type="ChEBI" id="CHEBI:29105"/>
    </cofactor>
</comment>
<dbReference type="SMART" id="SM00829">
    <property type="entry name" value="PKS_ER"/>
    <property type="match status" value="1"/>
</dbReference>
<dbReference type="GO" id="GO:0008270">
    <property type="term" value="F:zinc ion binding"/>
    <property type="evidence" value="ECO:0007669"/>
    <property type="project" value="InterPro"/>
</dbReference>
<dbReference type="InterPro" id="IPR011032">
    <property type="entry name" value="GroES-like_sf"/>
</dbReference>
<dbReference type="SUPFAM" id="SSF50129">
    <property type="entry name" value="GroES-like"/>
    <property type="match status" value="2"/>
</dbReference>
<evidence type="ECO:0000313" key="9">
    <source>
        <dbReference type="Proteomes" id="UP000323521"/>
    </source>
</evidence>
<dbReference type="Gene3D" id="3.40.50.720">
    <property type="entry name" value="NAD(P)-binding Rossmann-like Domain"/>
    <property type="match status" value="1"/>
</dbReference>
<evidence type="ECO:0000256" key="4">
    <source>
        <dbReference type="ARBA" id="ARBA00023002"/>
    </source>
</evidence>
<dbReference type="CDD" id="cd08279">
    <property type="entry name" value="Zn_ADH_class_III"/>
    <property type="match status" value="1"/>
</dbReference>
<dbReference type="Gene3D" id="3.90.180.10">
    <property type="entry name" value="Medium-chain alcohol dehydrogenases, catalytic domain"/>
    <property type="match status" value="1"/>
</dbReference>
<dbReference type="GO" id="GO:0051903">
    <property type="term" value="F:S-(hydroxymethyl)glutathione dehydrogenase [NAD(P)+] activity"/>
    <property type="evidence" value="ECO:0007669"/>
    <property type="project" value="TreeGrafter"/>
</dbReference>
<dbReference type="FunFam" id="3.40.50.720:FF:000003">
    <property type="entry name" value="S-(hydroxymethyl)glutathione dehydrogenase"/>
    <property type="match status" value="1"/>
</dbReference>
<organism evidence="8 9">
    <name type="scientific">Formimonas warabiya</name>
    <dbReference type="NCBI Taxonomy" id="1761012"/>
    <lineage>
        <taxon>Bacteria</taxon>
        <taxon>Bacillati</taxon>
        <taxon>Bacillota</taxon>
        <taxon>Clostridia</taxon>
        <taxon>Eubacteriales</taxon>
        <taxon>Peptococcaceae</taxon>
        <taxon>Candidatus Formimonas</taxon>
    </lineage>
</organism>
<dbReference type="Pfam" id="PF00107">
    <property type="entry name" value="ADH_zinc_N"/>
    <property type="match status" value="1"/>
</dbReference>
<feature type="domain" description="Enoyl reductase (ER)" evidence="7">
    <location>
        <begin position="11"/>
        <end position="361"/>
    </location>
</feature>
<dbReference type="GO" id="GO:0005829">
    <property type="term" value="C:cytosol"/>
    <property type="evidence" value="ECO:0007669"/>
    <property type="project" value="TreeGrafter"/>
</dbReference>
<evidence type="ECO:0000256" key="2">
    <source>
        <dbReference type="ARBA" id="ARBA00022723"/>
    </source>
</evidence>
<dbReference type="InterPro" id="IPR013149">
    <property type="entry name" value="ADH-like_C"/>
</dbReference>
<evidence type="ECO:0000256" key="1">
    <source>
        <dbReference type="ARBA" id="ARBA00001947"/>
    </source>
</evidence>
<keyword evidence="2 6" id="KW-0479">Metal-binding</keyword>
<dbReference type="InterPro" id="IPR002328">
    <property type="entry name" value="ADH_Zn_CS"/>
</dbReference>
<dbReference type="PROSITE" id="PS00059">
    <property type="entry name" value="ADH_ZINC"/>
    <property type="match status" value="1"/>
</dbReference>
<keyword evidence="4" id="KW-0560">Oxidoreductase</keyword>
<evidence type="ECO:0000256" key="6">
    <source>
        <dbReference type="RuleBase" id="RU361277"/>
    </source>
</evidence>
<dbReference type="EMBL" id="CP017634">
    <property type="protein sequence ID" value="ATW24931.1"/>
    <property type="molecule type" value="Genomic_DNA"/>
</dbReference>
<dbReference type="Pfam" id="PF08240">
    <property type="entry name" value="ADH_N"/>
    <property type="match status" value="1"/>
</dbReference>
<dbReference type="GO" id="GO:0046294">
    <property type="term" value="P:formaldehyde catabolic process"/>
    <property type="evidence" value="ECO:0007669"/>
    <property type="project" value="TreeGrafter"/>
</dbReference>
<protein>
    <recommendedName>
        <fullName evidence="7">Enoyl reductase (ER) domain-containing protein</fullName>
    </recommendedName>
</protein>
<evidence type="ECO:0000256" key="3">
    <source>
        <dbReference type="ARBA" id="ARBA00022833"/>
    </source>
</evidence>
<gene>
    <name evidence="8" type="ORF">DCMF_09235</name>
</gene>
<dbReference type="PANTHER" id="PTHR43880:SF12">
    <property type="entry name" value="ALCOHOL DEHYDROGENASE CLASS-3"/>
    <property type="match status" value="1"/>
</dbReference>
<dbReference type="RefSeq" id="WP_148134167.1">
    <property type="nucleotide sequence ID" value="NZ_CP017634.1"/>
</dbReference>
<keyword evidence="5" id="KW-0520">NAD</keyword>
<accession>A0A3G1KR47</accession>
<evidence type="ECO:0000256" key="5">
    <source>
        <dbReference type="ARBA" id="ARBA00023027"/>
    </source>
</evidence>
<keyword evidence="9" id="KW-1185">Reference proteome</keyword>
<dbReference type="KEGG" id="fwa:DCMF_09235"/>